<dbReference type="RefSeq" id="WP_379784159.1">
    <property type="nucleotide sequence ID" value="NZ_JBHSWW010000614.1"/>
</dbReference>
<dbReference type="EMBL" id="JBHSWW010000614">
    <property type="protein sequence ID" value="MFC6755205.1"/>
    <property type="molecule type" value="Genomic_DNA"/>
</dbReference>
<evidence type="ECO:0000313" key="2">
    <source>
        <dbReference type="Proteomes" id="UP001596442"/>
    </source>
</evidence>
<reference evidence="1 2" key="1">
    <citation type="journal article" date="2019" name="Int. J. Syst. Evol. Microbiol.">
        <title>The Global Catalogue of Microorganisms (GCM) 10K type strain sequencing project: providing services to taxonomists for standard genome sequencing and annotation.</title>
        <authorList>
            <consortium name="The Broad Institute Genomics Platform"/>
            <consortium name="The Broad Institute Genome Sequencing Center for Infectious Disease"/>
            <person name="Wu L."/>
            <person name="Ma J."/>
        </authorList>
    </citation>
    <scope>NUCLEOTIDE SEQUENCE [LARGE SCALE GENOMIC DNA]</scope>
    <source>
        <strain evidence="1 2">CGMCC 1.3239</strain>
    </source>
</reference>
<sequence>NYFLVTSSEPGYKHVVDGETIAQFKDAESIQELGSECKENCPLNYQKRTGWFKRRCTSFQP</sequence>
<dbReference type="AlphaFoldDB" id="A0ABD5SDY1"/>
<dbReference type="Proteomes" id="UP001596442">
    <property type="component" value="Unassembled WGS sequence"/>
</dbReference>
<gene>
    <name evidence="1" type="ORF">ACFQEU_17290</name>
</gene>
<organism evidence="1 2">
    <name type="scientific">Halorubrum tibetense</name>
    <dbReference type="NCBI Taxonomy" id="175631"/>
    <lineage>
        <taxon>Archaea</taxon>
        <taxon>Methanobacteriati</taxon>
        <taxon>Methanobacteriota</taxon>
        <taxon>Stenosarchaea group</taxon>
        <taxon>Halobacteria</taxon>
        <taxon>Halobacteriales</taxon>
        <taxon>Haloferacaceae</taxon>
        <taxon>Halorubrum</taxon>
    </lineage>
</organism>
<feature type="non-terminal residue" evidence="1">
    <location>
        <position position="1"/>
    </location>
</feature>
<name>A0ABD5SDY1_9EURY</name>
<protein>
    <submittedName>
        <fullName evidence="1">Uncharacterized protein</fullName>
    </submittedName>
</protein>
<proteinExistence type="predicted"/>
<evidence type="ECO:0000313" key="1">
    <source>
        <dbReference type="EMBL" id="MFC6755205.1"/>
    </source>
</evidence>
<keyword evidence="2" id="KW-1185">Reference proteome</keyword>
<comment type="caution">
    <text evidence="1">The sequence shown here is derived from an EMBL/GenBank/DDBJ whole genome shotgun (WGS) entry which is preliminary data.</text>
</comment>
<accession>A0ABD5SDY1</accession>